<dbReference type="OrthoDB" id="1681778at2759"/>
<accession>A0A8S0TGR8</accession>
<comment type="caution">
    <text evidence="2">The sequence shown here is derived from an EMBL/GenBank/DDBJ whole genome shotgun (WGS) entry which is preliminary data.</text>
</comment>
<evidence type="ECO:0000313" key="2">
    <source>
        <dbReference type="EMBL" id="CAA3003101.1"/>
    </source>
</evidence>
<feature type="chain" id="PRO_5035748412" description="Transmembrane protein" evidence="1">
    <location>
        <begin position="23"/>
        <end position="80"/>
    </location>
</feature>
<evidence type="ECO:0000256" key="1">
    <source>
        <dbReference type="SAM" id="SignalP"/>
    </source>
</evidence>
<organism evidence="2 3">
    <name type="scientific">Olea europaea subsp. europaea</name>
    <dbReference type="NCBI Taxonomy" id="158383"/>
    <lineage>
        <taxon>Eukaryota</taxon>
        <taxon>Viridiplantae</taxon>
        <taxon>Streptophyta</taxon>
        <taxon>Embryophyta</taxon>
        <taxon>Tracheophyta</taxon>
        <taxon>Spermatophyta</taxon>
        <taxon>Magnoliopsida</taxon>
        <taxon>eudicotyledons</taxon>
        <taxon>Gunneridae</taxon>
        <taxon>Pentapetalae</taxon>
        <taxon>asterids</taxon>
        <taxon>lamiids</taxon>
        <taxon>Lamiales</taxon>
        <taxon>Oleaceae</taxon>
        <taxon>Oleeae</taxon>
        <taxon>Olea</taxon>
    </lineage>
</organism>
<dbReference type="PANTHER" id="PTHR34467">
    <property type="entry name" value="TRANSMEMBRANE PROTEIN"/>
    <property type="match status" value="1"/>
</dbReference>
<keyword evidence="1" id="KW-0732">Signal</keyword>
<sequence length="80" mass="8660">MNLTIKAFFLVFLLLFCSLSTGKVGAYGIRVKPIFTSHKGEMRANSRKLFVLDAVLDYGEAGANTKHDQKGKKGGGGKNP</sequence>
<dbReference type="Gramene" id="OE9A118778T2">
    <property type="protein sequence ID" value="OE9A118778C2"/>
    <property type="gene ID" value="OE9A118778"/>
</dbReference>
<protein>
    <recommendedName>
        <fullName evidence="4">Transmembrane protein</fullName>
    </recommendedName>
</protein>
<evidence type="ECO:0000313" key="3">
    <source>
        <dbReference type="Proteomes" id="UP000594638"/>
    </source>
</evidence>
<dbReference type="EMBL" id="CACTIH010005915">
    <property type="protein sequence ID" value="CAA3003101.1"/>
    <property type="molecule type" value="Genomic_DNA"/>
</dbReference>
<name>A0A8S0TGR8_OLEEU</name>
<proteinExistence type="predicted"/>
<keyword evidence="3" id="KW-1185">Reference proteome</keyword>
<feature type="signal peptide" evidence="1">
    <location>
        <begin position="1"/>
        <end position="22"/>
    </location>
</feature>
<evidence type="ECO:0008006" key="4">
    <source>
        <dbReference type="Google" id="ProtNLM"/>
    </source>
</evidence>
<dbReference type="PANTHER" id="PTHR34467:SF1">
    <property type="entry name" value="OS05G0542300 PROTEIN"/>
    <property type="match status" value="1"/>
</dbReference>
<dbReference type="AlphaFoldDB" id="A0A8S0TGR8"/>
<dbReference type="Proteomes" id="UP000594638">
    <property type="component" value="Unassembled WGS sequence"/>
</dbReference>
<gene>
    <name evidence="2" type="ORF">OLEA9_A118778</name>
</gene>
<reference evidence="2 3" key="1">
    <citation type="submission" date="2019-12" db="EMBL/GenBank/DDBJ databases">
        <authorList>
            <person name="Alioto T."/>
            <person name="Alioto T."/>
            <person name="Gomez Garrido J."/>
        </authorList>
    </citation>
    <scope>NUCLEOTIDE SEQUENCE [LARGE SCALE GENOMIC DNA]</scope>
</reference>